<dbReference type="AlphaFoldDB" id="A0A1L3JL66"/>
<gene>
    <name evidence="1" type="ORF">LPB136_11045</name>
</gene>
<protein>
    <submittedName>
        <fullName evidence="1">Uncharacterized protein</fullName>
    </submittedName>
</protein>
<keyword evidence="2" id="KW-1185">Reference proteome</keyword>
<dbReference type="Proteomes" id="UP000181898">
    <property type="component" value="Chromosome"/>
</dbReference>
<proteinExistence type="predicted"/>
<dbReference type="STRING" id="1850252.LPB136_11045"/>
<reference evidence="1" key="1">
    <citation type="submission" date="2016-11" db="EMBL/GenBank/DDBJ databases">
        <title>Tenacibaculum sp. LPB0136, isolated from marine environment.</title>
        <authorList>
            <person name="Kim E."/>
            <person name="Yi H."/>
        </authorList>
    </citation>
    <scope>NUCLEOTIDE SEQUENCE [LARGE SCALE GENOMIC DNA]</scope>
    <source>
        <strain evidence="1">LPB0136</strain>
    </source>
</reference>
<name>A0A1L3JL66_9FLAO</name>
<dbReference type="KEGG" id="ten:LPB136_11045"/>
<organism evidence="1 2">
    <name type="scientific">Tenacibaculum todarodis</name>
    <dbReference type="NCBI Taxonomy" id="1850252"/>
    <lineage>
        <taxon>Bacteria</taxon>
        <taxon>Pseudomonadati</taxon>
        <taxon>Bacteroidota</taxon>
        <taxon>Flavobacteriia</taxon>
        <taxon>Flavobacteriales</taxon>
        <taxon>Flavobacteriaceae</taxon>
        <taxon>Tenacibaculum</taxon>
    </lineage>
</organism>
<evidence type="ECO:0000313" key="1">
    <source>
        <dbReference type="EMBL" id="APG65868.1"/>
    </source>
</evidence>
<evidence type="ECO:0000313" key="2">
    <source>
        <dbReference type="Proteomes" id="UP000181898"/>
    </source>
</evidence>
<accession>A0A1L3JL66</accession>
<dbReference type="RefSeq" id="WP_072556392.1">
    <property type="nucleotide sequence ID" value="NZ_CP018155.1"/>
</dbReference>
<sequence length="143" mass="17261">MKNLFLLFILLAFSQKNVFSQKKDTLFFKLNPKCIDVKKNYEGVHSFIIKDEEFVTSAFNEIVKEDLFFFTQADFPPKTYKLKPIKIYKLKKFIKENRHMLKEKSTNKLDAYKIMEFFDKYVVFFKKEKNTFIKVRVHTTLSE</sequence>
<dbReference type="EMBL" id="CP018155">
    <property type="protein sequence ID" value="APG65868.1"/>
    <property type="molecule type" value="Genomic_DNA"/>
</dbReference>